<keyword evidence="1" id="KW-1133">Transmembrane helix</keyword>
<proteinExistence type="predicted"/>
<evidence type="ECO:0000256" key="1">
    <source>
        <dbReference type="SAM" id="Phobius"/>
    </source>
</evidence>
<gene>
    <name evidence="2" type="ORF">D2V17_18650</name>
</gene>
<name>A0A3A1P4L8_9SPHN</name>
<keyword evidence="3" id="KW-1185">Reference proteome</keyword>
<keyword evidence="1" id="KW-0472">Membrane</keyword>
<feature type="transmembrane region" description="Helical" evidence="1">
    <location>
        <begin position="44"/>
        <end position="62"/>
    </location>
</feature>
<dbReference type="Pfam" id="PF11804">
    <property type="entry name" value="DUF3325"/>
    <property type="match status" value="1"/>
</dbReference>
<dbReference type="InterPro" id="IPR021762">
    <property type="entry name" value="DUF3325"/>
</dbReference>
<sequence length="92" mass="9733">MIHLLAIVLSLVGFAALALAMKRHQREVIGRALTDKERHLTRSAGALAIAASLAVAMAAFGAGYGAVAWFGYMSVAAWIVVAALCWHARLKS</sequence>
<keyword evidence="1" id="KW-0812">Transmembrane</keyword>
<protein>
    <submittedName>
        <fullName evidence="2">DUF3325 domain-containing protein</fullName>
    </submittedName>
</protein>
<dbReference type="OrthoDB" id="7508262at2"/>
<evidence type="ECO:0000313" key="3">
    <source>
        <dbReference type="Proteomes" id="UP000265366"/>
    </source>
</evidence>
<dbReference type="RefSeq" id="WP_119594656.1">
    <property type="nucleotide sequence ID" value="NZ_QXFM01000140.1"/>
</dbReference>
<comment type="caution">
    <text evidence="2">The sequence shown here is derived from an EMBL/GenBank/DDBJ whole genome shotgun (WGS) entry which is preliminary data.</text>
</comment>
<feature type="transmembrane region" description="Helical" evidence="1">
    <location>
        <begin position="69"/>
        <end position="89"/>
    </location>
</feature>
<evidence type="ECO:0000313" key="2">
    <source>
        <dbReference type="EMBL" id="RIV80920.1"/>
    </source>
</evidence>
<reference evidence="2 3" key="1">
    <citation type="submission" date="2018-08" db="EMBL/GenBank/DDBJ databases">
        <title>Erythrobacter zhengii sp.nov., a bacterium isolated from deep-sea sediment.</title>
        <authorList>
            <person name="Fang C."/>
            <person name="Wu Y.-H."/>
            <person name="Sun C."/>
            <person name="Wang H."/>
            <person name="Cheng H."/>
            <person name="Meng F.-X."/>
            <person name="Wang C.-S."/>
            <person name="Xu X.-W."/>
        </authorList>
    </citation>
    <scope>NUCLEOTIDE SEQUENCE [LARGE SCALE GENOMIC DNA]</scope>
    <source>
        <strain evidence="2 3">CCTCC AB 2015396</strain>
    </source>
</reference>
<dbReference type="Proteomes" id="UP000265366">
    <property type="component" value="Unassembled WGS sequence"/>
</dbReference>
<dbReference type="AlphaFoldDB" id="A0A3A1P4L8"/>
<dbReference type="EMBL" id="QXFM01000140">
    <property type="protein sequence ID" value="RIV80920.1"/>
    <property type="molecule type" value="Genomic_DNA"/>
</dbReference>
<organism evidence="2 3">
    <name type="scientific">Aurantiacibacter xanthus</name>
    <dbReference type="NCBI Taxonomy" id="1784712"/>
    <lineage>
        <taxon>Bacteria</taxon>
        <taxon>Pseudomonadati</taxon>
        <taxon>Pseudomonadota</taxon>
        <taxon>Alphaproteobacteria</taxon>
        <taxon>Sphingomonadales</taxon>
        <taxon>Erythrobacteraceae</taxon>
        <taxon>Aurantiacibacter</taxon>
    </lineage>
</organism>
<accession>A0A3A1P4L8</accession>